<dbReference type="Proteomes" id="UP001054252">
    <property type="component" value="Unassembled WGS sequence"/>
</dbReference>
<keyword evidence="1" id="KW-1133">Transmembrane helix</keyword>
<name>A0AAV5LUU7_9ROSI</name>
<keyword evidence="3" id="KW-1185">Reference proteome</keyword>
<dbReference type="PANTHER" id="PTHR36009:SF3">
    <property type="entry name" value="TRANSMEMBRANE PROTEIN"/>
    <property type="match status" value="1"/>
</dbReference>
<keyword evidence="1" id="KW-0472">Membrane</keyword>
<evidence type="ECO:0000313" key="3">
    <source>
        <dbReference type="Proteomes" id="UP001054252"/>
    </source>
</evidence>
<organism evidence="2 3">
    <name type="scientific">Rubroshorea leprosula</name>
    <dbReference type="NCBI Taxonomy" id="152421"/>
    <lineage>
        <taxon>Eukaryota</taxon>
        <taxon>Viridiplantae</taxon>
        <taxon>Streptophyta</taxon>
        <taxon>Embryophyta</taxon>
        <taxon>Tracheophyta</taxon>
        <taxon>Spermatophyta</taxon>
        <taxon>Magnoliopsida</taxon>
        <taxon>eudicotyledons</taxon>
        <taxon>Gunneridae</taxon>
        <taxon>Pentapetalae</taxon>
        <taxon>rosids</taxon>
        <taxon>malvids</taxon>
        <taxon>Malvales</taxon>
        <taxon>Dipterocarpaceae</taxon>
        <taxon>Rubroshorea</taxon>
    </lineage>
</organism>
<evidence type="ECO:0000256" key="1">
    <source>
        <dbReference type="SAM" id="Phobius"/>
    </source>
</evidence>
<feature type="transmembrane region" description="Helical" evidence="1">
    <location>
        <begin position="36"/>
        <end position="57"/>
    </location>
</feature>
<accession>A0AAV5LUU7</accession>
<evidence type="ECO:0008006" key="4">
    <source>
        <dbReference type="Google" id="ProtNLM"/>
    </source>
</evidence>
<sequence length="188" mass="21471">MVPWITKLELRTEVFSMQGLSNPLSYTLCSESKIPVWPFVSLSFFGGAYALLPYFVLWRPPPPPVEEDELKRWPLNFLESKITAGVSLVAGLGLIIYAALANGDDWKEFYQYFRESKFIHITCLDFTLLSTFAPFWVYNDMTARKWYEKGYSLLPLSLVPFLGPALYLVLRPSLWELPVSAGSTSKPK</sequence>
<dbReference type="PANTHER" id="PTHR36009">
    <property type="match status" value="1"/>
</dbReference>
<comment type="caution">
    <text evidence="2">The sequence shown here is derived from an EMBL/GenBank/DDBJ whole genome shotgun (WGS) entry which is preliminary data.</text>
</comment>
<feature type="transmembrane region" description="Helical" evidence="1">
    <location>
        <begin position="118"/>
        <end position="138"/>
    </location>
</feature>
<dbReference type="EMBL" id="BPVZ01000148">
    <property type="protein sequence ID" value="GKV41258.1"/>
    <property type="molecule type" value="Genomic_DNA"/>
</dbReference>
<reference evidence="2 3" key="1">
    <citation type="journal article" date="2021" name="Commun. Biol.">
        <title>The genome of Shorea leprosula (Dipterocarpaceae) highlights the ecological relevance of drought in aseasonal tropical rainforests.</title>
        <authorList>
            <person name="Ng K.K.S."/>
            <person name="Kobayashi M.J."/>
            <person name="Fawcett J.A."/>
            <person name="Hatakeyama M."/>
            <person name="Paape T."/>
            <person name="Ng C.H."/>
            <person name="Ang C.C."/>
            <person name="Tnah L.H."/>
            <person name="Lee C.T."/>
            <person name="Nishiyama T."/>
            <person name="Sese J."/>
            <person name="O'Brien M.J."/>
            <person name="Copetti D."/>
            <person name="Mohd Noor M.I."/>
            <person name="Ong R.C."/>
            <person name="Putra M."/>
            <person name="Sireger I.Z."/>
            <person name="Indrioko S."/>
            <person name="Kosugi Y."/>
            <person name="Izuno A."/>
            <person name="Isagi Y."/>
            <person name="Lee S.L."/>
            <person name="Shimizu K.K."/>
        </authorList>
    </citation>
    <scope>NUCLEOTIDE SEQUENCE [LARGE SCALE GENOMIC DNA]</scope>
    <source>
        <strain evidence="2">214</strain>
    </source>
</reference>
<evidence type="ECO:0000313" key="2">
    <source>
        <dbReference type="EMBL" id="GKV41258.1"/>
    </source>
</evidence>
<protein>
    <recommendedName>
        <fullName evidence="4">DUF2834 domain-containing protein</fullName>
    </recommendedName>
</protein>
<proteinExistence type="predicted"/>
<keyword evidence="1" id="KW-0812">Transmembrane</keyword>
<dbReference type="AlphaFoldDB" id="A0AAV5LUU7"/>
<gene>
    <name evidence="2" type="ORF">SLEP1_g48819</name>
</gene>
<feature type="transmembrane region" description="Helical" evidence="1">
    <location>
        <begin position="150"/>
        <end position="170"/>
    </location>
</feature>
<feature type="transmembrane region" description="Helical" evidence="1">
    <location>
        <begin position="78"/>
        <end position="98"/>
    </location>
</feature>